<protein>
    <submittedName>
        <fullName evidence="2">Uncharacterized protein</fullName>
    </submittedName>
</protein>
<evidence type="ECO:0000313" key="2">
    <source>
        <dbReference type="EMBL" id="CAD2191389.1"/>
    </source>
</evidence>
<dbReference type="Proteomes" id="UP000580250">
    <property type="component" value="Unassembled WGS sequence"/>
</dbReference>
<gene>
    <name evidence="2" type="ORF">MENT_LOCUS44220</name>
</gene>
<evidence type="ECO:0000313" key="3">
    <source>
        <dbReference type="Proteomes" id="UP000580250"/>
    </source>
</evidence>
<comment type="caution">
    <text evidence="2">The sequence shown here is derived from an EMBL/GenBank/DDBJ whole genome shotgun (WGS) entry which is preliminary data.</text>
</comment>
<feature type="region of interest" description="Disordered" evidence="1">
    <location>
        <begin position="1"/>
        <end position="39"/>
    </location>
</feature>
<sequence>MRGGEGGGHEVAIRPDSRDEQSLGPVLSEALGTLDSSETKPFRKASTRLLNAIQNGRLLSLRTKNAVNSSTSDGASSKADSLNTKEKCPKKLSINANNKEQNIIEPNKSTSLTLLGPNNETSNSLEQQQSQSLSHIKKEFWKKEKIQVREVMVHFRLILGIECLLLTNQHSHQLCLHLKTLERRKKKKIKFQLELAQILSGHTLCRLPINIKMKKHLFQ</sequence>
<dbReference type="AlphaFoldDB" id="A0A6V7WWE7"/>
<dbReference type="EMBL" id="CAJEWN010000876">
    <property type="protein sequence ID" value="CAD2191389.1"/>
    <property type="molecule type" value="Genomic_DNA"/>
</dbReference>
<name>A0A6V7WWE7_MELEN</name>
<feature type="compositionally biased region" description="Basic and acidic residues" evidence="1">
    <location>
        <begin position="7"/>
        <end position="21"/>
    </location>
</feature>
<accession>A0A6V7WWE7</accession>
<feature type="compositionally biased region" description="Polar residues" evidence="1">
    <location>
        <begin position="64"/>
        <end position="82"/>
    </location>
</feature>
<feature type="region of interest" description="Disordered" evidence="1">
    <location>
        <begin position="64"/>
        <end position="123"/>
    </location>
</feature>
<proteinExistence type="predicted"/>
<organism evidence="2 3">
    <name type="scientific">Meloidogyne enterolobii</name>
    <name type="common">Root-knot nematode worm</name>
    <name type="synonym">Meloidogyne mayaguensis</name>
    <dbReference type="NCBI Taxonomy" id="390850"/>
    <lineage>
        <taxon>Eukaryota</taxon>
        <taxon>Metazoa</taxon>
        <taxon>Ecdysozoa</taxon>
        <taxon>Nematoda</taxon>
        <taxon>Chromadorea</taxon>
        <taxon>Rhabditida</taxon>
        <taxon>Tylenchina</taxon>
        <taxon>Tylenchomorpha</taxon>
        <taxon>Tylenchoidea</taxon>
        <taxon>Meloidogynidae</taxon>
        <taxon>Meloidogyninae</taxon>
        <taxon>Meloidogyne</taxon>
    </lineage>
</organism>
<reference evidence="2 3" key="1">
    <citation type="submission" date="2020-08" db="EMBL/GenBank/DDBJ databases">
        <authorList>
            <person name="Koutsovoulos G."/>
            <person name="Danchin GJ E."/>
        </authorList>
    </citation>
    <scope>NUCLEOTIDE SEQUENCE [LARGE SCALE GENOMIC DNA]</scope>
</reference>
<evidence type="ECO:0000256" key="1">
    <source>
        <dbReference type="SAM" id="MobiDB-lite"/>
    </source>
</evidence>